<evidence type="ECO:0000313" key="2">
    <source>
        <dbReference type="EMBL" id="GIM15919.1"/>
    </source>
</evidence>
<dbReference type="AlphaFoldDB" id="A0A8J4GXM9"/>
<protein>
    <submittedName>
        <fullName evidence="2">Uncharacterized protein</fullName>
    </submittedName>
</protein>
<proteinExistence type="predicted"/>
<feature type="region of interest" description="Disordered" evidence="1">
    <location>
        <begin position="46"/>
        <end position="73"/>
    </location>
</feature>
<feature type="region of interest" description="Disordered" evidence="1">
    <location>
        <begin position="175"/>
        <end position="244"/>
    </location>
</feature>
<feature type="compositionally biased region" description="Low complexity" evidence="1">
    <location>
        <begin position="489"/>
        <end position="502"/>
    </location>
</feature>
<evidence type="ECO:0000313" key="3">
    <source>
        <dbReference type="Proteomes" id="UP000722791"/>
    </source>
</evidence>
<comment type="caution">
    <text evidence="2">The sequence shown here is derived from an EMBL/GenBank/DDBJ whole genome shotgun (WGS) entry which is preliminary data.</text>
</comment>
<reference evidence="2" key="1">
    <citation type="journal article" date="2021" name="Proc. Natl. Acad. Sci. U.S.A.">
        <title>Three genomes in the algal genus Volvox reveal the fate of a haploid sex-determining region after a transition to homothallism.</title>
        <authorList>
            <person name="Yamamoto K."/>
            <person name="Hamaji T."/>
            <person name="Kawai-Toyooka H."/>
            <person name="Matsuzaki R."/>
            <person name="Takahashi F."/>
            <person name="Nishimura Y."/>
            <person name="Kawachi M."/>
            <person name="Noguchi H."/>
            <person name="Minakuchi Y."/>
            <person name="Umen J.G."/>
            <person name="Toyoda A."/>
            <person name="Nozaki H."/>
        </authorList>
    </citation>
    <scope>NUCLEOTIDE SEQUENCE</scope>
    <source>
        <strain evidence="2">NIES-3785</strain>
    </source>
</reference>
<feature type="region of interest" description="Disordered" evidence="1">
    <location>
        <begin position="308"/>
        <end position="337"/>
    </location>
</feature>
<evidence type="ECO:0000256" key="1">
    <source>
        <dbReference type="SAM" id="MobiDB-lite"/>
    </source>
</evidence>
<dbReference type="InterPro" id="IPR009148">
    <property type="entry name" value="PcsB-like"/>
</dbReference>
<feature type="region of interest" description="Disordered" evidence="1">
    <location>
        <begin position="486"/>
        <end position="511"/>
    </location>
</feature>
<dbReference type="PRINTS" id="PR01852">
    <property type="entry name" value="SIBAPROTEIN"/>
</dbReference>
<accession>A0A8J4GXM9</accession>
<name>A0A8J4GXM9_9CHLO</name>
<dbReference type="EMBL" id="BNCQ01000071">
    <property type="protein sequence ID" value="GIM15919.1"/>
    <property type="molecule type" value="Genomic_DNA"/>
</dbReference>
<feature type="region of interest" description="Disordered" evidence="1">
    <location>
        <begin position="447"/>
        <end position="472"/>
    </location>
</feature>
<feature type="compositionally biased region" description="Low complexity" evidence="1">
    <location>
        <begin position="308"/>
        <end position="318"/>
    </location>
</feature>
<feature type="compositionally biased region" description="Gly residues" evidence="1">
    <location>
        <begin position="198"/>
        <end position="213"/>
    </location>
</feature>
<feature type="non-terminal residue" evidence="2">
    <location>
        <position position="1"/>
    </location>
</feature>
<sequence>MLPGQPLLQHNKQCSVQPQNQQPQQHRTTAAVMLAANGSAAGTLEVPALGAAEDPPTTPRPSRRGMATVPPEPPLKLPQQQPIQTQHLRSHSQPQAALVQQLQLLQHPPSLLPSPADFNLNPITSGRHTAATAATTIAAAATAVSSSRALGPMGLSVSVADALLDMEASTLARELGVGSDGEVEQEAVEEEEEEGKGIISGGGDTGNGNGNASGGMPRHGEDYSAASPETAGTPPPPLAGGLSKRAFGLQNLGSDGTPRGKFSVEGSAATVTERVAAAAAADEAATGSSDETGPAAVAATRAGAAEAATAAAAAAASEPGRRPPPGTPRQPRPDEAGRTEYFTACPTQGLEYQTILRVHRRAILCGAVRKCSRGGRANGGTGAGGGGSSRGPSWLLLSGGEDGYVLWDLGRGRPLLASLEDDAEGPKAASPATATASVSASASLASMASGEWDGEQRTAGRGVPTARRASAVASWNAVKQILSVRMRVGPSESDSGPDPGSETEPAGNRAG</sequence>
<feature type="region of interest" description="Disordered" evidence="1">
    <location>
        <begin position="282"/>
        <end position="301"/>
    </location>
</feature>
<organism evidence="2 3">
    <name type="scientific">Volvox reticuliferus</name>
    <dbReference type="NCBI Taxonomy" id="1737510"/>
    <lineage>
        <taxon>Eukaryota</taxon>
        <taxon>Viridiplantae</taxon>
        <taxon>Chlorophyta</taxon>
        <taxon>core chlorophytes</taxon>
        <taxon>Chlorophyceae</taxon>
        <taxon>CS clade</taxon>
        <taxon>Chlamydomonadales</taxon>
        <taxon>Volvocaceae</taxon>
        <taxon>Volvox</taxon>
    </lineage>
</organism>
<gene>
    <name evidence="2" type="ORF">Vretimale_18568</name>
</gene>
<dbReference type="Proteomes" id="UP000722791">
    <property type="component" value="Unassembled WGS sequence"/>
</dbReference>
<feature type="compositionally biased region" description="Acidic residues" evidence="1">
    <location>
        <begin position="181"/>
        <end position="194"/>
    </location>
</feature>